<gene>
    <name evidence="2" type="ORF">g.24637</name>
</gene>
<reference evidence="2" key="1">
    <citation type="submission" date="2015-08" db="EMBL/GenBank/DDBJ databases">
        <authorList>
            <person name="Babu N.S."/>
            <person name="Beckwith C.J."/>
            <person name="Beseler K.G."/>
            <person name="Brison A."/>
            <person name="Carone J.V."/>
            <person name="Caskin T.P."/>
            <person name="Diamond M."/>
            <person name="Durham M.E."/>
            <person name="Foxe J.M."/>
            <person name="Go M."/>
            <person name="Henderson B.A."/>
            <person name="Jones I.B."/>
            <person name="McGettigan J.A."/>
            <person name="Micheletti S.J."/>
            <person name="Nasrallah M.E."/>
            <person name="Ortiz D."/>
            <person name="Piller C.R."/>
            <person name="Privatt S.R."/>
            <person name="Schneider S.L."/>
            <person name="Sharp S."/>
            <person name="Smith T.C."/>
            <person name="Stanton J.D."/>
            <person name="Ullery H.E."/>
            <person name="Wilson R.J."/>
            <person name="Serrano M.G."/>
            <person name="Buck G."/>
            <person name="Lee V."/>
            <person name="Wang Y."/>
            <person name="Carvalho R."/>
            <person name="Voegtly L."/>
            <person name="Shi R."/>
            <person name="Duckworth R."/>
            <person name="Johnson A."/>
            <person name="Loviza R."/>
            <person name="Walstead R."/>
            <person name="Shah Z."/>
            <person name="Kiflezghi M."/>
            <person name="Wade K."/>
            <person name="Ball S.L."/>
            <person name="Bradley K.W."/>
            <person name="Asai D.J."/>
            <person name="Bowman C.A."/>
            <person name="Russell D.A."/>
            <person name="Pope W.H."/>
            <person name="Jacobs-Sera D."/>
            <person name="Hendrix R.W."/>
            <person name="Hatfull G.F."/>
        </authorList>
    </citation>
    <scope>NUCLEOTIDE SEQUENCE</scope>
</reference>
<proteinExistence type="predicted"/>
<evidence type="ECO:0000256" key="1">
    <source>
        <dbReference type="SAM" id="MobiDB-lite"/>
    </source>
</evidence>
<feature type="region of interest" description="Disordered" evidence="1">
    <location>
        <begin position="24"/>
        <end position="49"/>
    </location>
</feature>
<feature type="region of interest" description="Disordered" evidence="1">
    <location>
        <begin position="239"/>
        <end position="324"/>
    </location>
</feature>
<feature type="compositionally biased region" description="Low complexity" evidence="1">
    <location>
        <begin position="283"/>
        <end position="293"/>
    </location>
</feature>
<dbReference type="EMBL" id="GDKF01009343">
    <property type="protein sequence ID" value="JAT69279.1"/>
    <property type="molecule type" value="Transcribed_RNA"/>
</dbReference>
<feature type="compositionally biased region" description="Low complexity" evidence="1">
    <location>
        <begin position="33"/>
        <end position="45"/>
    </location>
</feature>
<name>A0A1D1ZQZ2_AUXPR</name>
<accession>A0A1D1ZQZ2</accession>
<sequence length="434" mass="45984">YVVFNSEQTDLLYTNPYKRGDDISGARDGSWQSSPTLATTSSSTSHPRTTCFPVRELQHSSPAGWATSALLYPGHGLCLPEDQGCACEHAARRRGQAVPPPGGGGRVAARGRCGPHRRAHHGRDAGGSTPPQADHPIRGGGGRHRHPRRHPPGHHRGQHPVPRHRQRAQRGGARHLPRAGQSEAPWRHAPRSGGPEAGRARGADPLGQHGARRGLWQHCPGAGNQAATLWLPRALPPSQRLARAQNRHRRGSGGCGNLPRRRPAAGSAGRRRHPDLCPEPLQRRPGGRQLPGGLQAGRSHHQHRSGWPAGPGGRSGGPARRHHRRHGLGCLLGRAAGVAPLPRGRRHRRPPQRLSYTPCGGDNQRVIPRHGRDSGWGGAEAAAGQAALPPPEPAGGCSAAACLPGACDGRGGVSPSGGRPSSRCSGAKRWRQPV</sequence>
<dbReference type="AlphaFoldDB" id="A0A1D1ZQZ2"/>
<protein>
    <submittedName>
        <fullName evidence="2">Uncharacterized protein</fullName>
    </submittedName>
</protein>
<organism evidence="2">
    <name type="scientific">Auxenochlorella protothecoides</name>
    <name type="common">Green microalga</name>
    <name type="synonym">Chlorella protothecoides</name>
    <dbReference type="NCBI Taxonomy" id="3075"/>
    <lineage>
        <taxon>Eukaryota</taxon>
        <taxon>Viridiplantae</taxon>
        <taxon>Chlorophyta</taxon>
        <taxon>core chlorophytes</taxon>
        <taxon>Trebouxiophyceae</taxon>
        <taxon>Chlorellales</taxon>
        <taxon>Chlorellaceae</taxon>
        <taxon>Auxenochlorella</taxon>
    </lineage>
</organism>
<feature type="non-terminal residue" evidence="2">
    <location>
        <position position="1"/>
    </location>
</feature>
<evidence type="ECO:0000313" key="2">
    <source>
        <dbReference type="EMBL" id="JAT69279.1"/>
    </source>
</evidence>
<feature type="region of interest" description="Disordered" evidence="1">
    <location>
        <begin position="339"/>
        <end position="396"/>
    </location>
</feature>
<feature type="compositionally biased region" description="Basic residues" evidence="1">
    <location>
        <begin position="141"/>
        <end position="177"/>
    </location>
</feature>
<feature type="compositionally biased region" description="Low complexity" evidence="1">
    <location>
        <begin position="416"/>
        <end position="425"/>
    </location>
</feature>
<feature type="region of interest" description="Disordered" evidence="1">
    <location>
        <begin position="94"/>
        <end position="220"/>
    </location>
</feature>
<feature type="compositionally biased region" description="Basic residues" evidence="1">
    <location>
        <begin position="259"/>
        <end position="273"/>
    </location>
</feature>
<feature type="region of interest" description="Disordered" evidence="1">
    <location>
        <begin position="408"/>
        <end position="434"/>
    </location>
</feature>